<name>H2C3M3_9CREN</name>
<proteinExistence type="predicted"/>
<evidence type="ECO:0000313" key="2">
    <source>
        <dbReference type="EMBL" id="EHP70844.1"/>
    </source>
</evidence>
<accession>H2C3M3</accession>
<keyword evidence="1" id="KW-0472">Membrane</keyword>
<keyword evidence="1" id="KW-1133">Transmembrane helix</keyword>
<evidence type="ECO:0000313" key="3">
    <source>
        <dbReference type="Proteomes" id="UP000003980"/>
    </source>
</evidence>
<keyword evidence="1" id="KW-0812">Transmembrane</keyword>
<dbReference type="HOGENOM" id="CLU_2662444_0_0_2"/>
<sequence>MIPFVLVQDINPYFKSITTFSIQQLWDFSLGIALKSRQNLMTAVNIYVQGATLFLLLRISSMSLVASSTSNLMDM</sequence>
<feature type="transmembrane region" description="Helical" evidence="1">
    <location>
        <begin position="46"/>
        <end position="66"/>
    </location>
</feature>
<organism evidence="2 3">
    <name type="scientific">Metallosphaera yellowstonensis MK1</name>
    <dbReference type="NCBI Taxonomy" id="671065"/>
    <lineage>
        <taxon>Archaea</taxon>
        <taxon>Thermoproteota</taxon>
        <taxon>Thermoprotei</taxon>
        <taxon>Sulfolobales</taxon>
        <taxon>Sulfolobaceae</taxon>
        <taxon>Metallosphaera</taxon>
    </lineage>
</organism>
<dbReference type="AlphaFoldDB" id="H2C3M3"/>
<reference evidence="2 3" key="1">
    <citation type="submission" date="2012-01" db="EMBL/GenBank/DDBJ databases">
        <title>Improved High-Quality Draft sequence of Metallosphaera yellowstonensis MK1.</title>
        <authorList>
            <consortium name="US DOE Joint Genome Institute"/>
            <person name="Lucas S."/>
            <person name="Han J."/>
            <person name="Cheng J.-F."/>
            <person name="Goodwin L."/>
            <person name="Pitluck S."/>
            <person name="Peters L."/>
            <person name="Teshima H."/>
            <person name="Detter J.C."/>
            <person name="Han C."/>
            <person name="Tapia R."/>
            <person name="Land M."/>
            <person name="Hauser L."/>
            <person name="Kyrpides N."/>
            <person name="Kozubal M."/>
            <person name="Macur R.E."/>
            <person name="Jay Z."/>
            <person name="Inskeep W."/>
            <person name="Woyke T."/>
        </authorList>
    </citation>
    <scope>NUCLEOTIDE SEQUENCE [LARGE SCALE GENOMIC DNA]</scope>
    <source>
        <strain evidence="2 3">MK1</strain>
    </source>
</reference>
<dbReference type="Proteomes" id="UP000003980">
    <property type="component" value="Unassembled WGS sequence"/>
</dbReference>
<evidence type="ECO:0000256" key="1">
    <source>
        <dbReference type="SAM" id="Phobius"/>
    </source>
</evidence>
<protein>
    <submittedName>
        <fullName evidence="2">Uncharacterized protein</fullName>
    </submittedName>
</protein>
<keyword evidence="3" id="KW-1185">Reference proteome</keyword>
<dbReference type="EMBL" id="JH597761">
    <property type="protein sequence ID" value="EHP70844.1"/>
    <property type="molecule type" value="Genomic_DNA"/>
</dbReference>
<gene>
    <name evidence="2" type="ORF">MetMK1DRAFT_00013480</name>
</gene>